<name>A0A4Z1IAS1_9HELO</name>
<evidence type="ECO:0000256" key="3">
    <source>
        <dbReference type="ARBA" id="ARBA00038157"/>
    </source>
</evidence>
<protein>
    <recommendedName>
        <fullName evidence="4">NADP-dependent oxidoreductase domain-containing protein</fullName>
    </recommendedName>
</protein>
<comment type="similarity">
    <text evidence="3">Belongs to the aldo/keto reductase family. Aldo/keto reductase 2 subfamily.</text>
</comment>
<dbReference type="SUPFAM" id="SSF51430">
    <property type="entry name" value="NAD(P)-linked oxidoreductase"/>
    <property type="match status" value="1"/>
</dbReference>
<dbReference type="GO" id="GO:0016491">
    <property type="term" value="F:oxidoreductase activity"/>
    <property type="evidence" value="ECO:0007669"/>
    <property type="project" value="UniProtKB-KW"/>
</dbReference>
<dbReference type="AlphaFoldDB" id="A0A4Z1IAS1"/>
<dbReference type="EMBL" id="PQXN01000052">
    <property type="protein sequence ID" value="TGO58701.1"/>
    <property type="molecule type" value="Genomic_DNA"/>
</dbReference>
<organism evidence="5 6">
    <name type="scientific">Botryotinia convoluta</name>
    <dbReference type="NCBI Taxonomy" id="54673"/>
    <lineage>
        <taxon>Eukaryota</taxon>
        <taxon>Fungi</taxon>
        <taxon>Dikarya</taxon>
        <taxon>Ascomycota</taxon>
        <taxon>Pezizomycotina</taxon>
        <taxon>Leotiomycetes</taxon>
        <taxon>Helotiales</taxon>
        <taxon>Sclerotiniaceae</taxon>
        <taxon>Botryotinia</taxon>
    </lineage>
</organism>
<sequence>MAPPFPPAPAPEPMLFRHRQLAPTANVRVSPICLGAMNFGDVDKARLGECNKETSFEILDTFKGLGGNFIDTANGYQAGQSETWLGE</sequence>
<dbReference type="PANTHER" id="PTHR43364">
    <property type="entry name" value="NADH-SPECIFIC METHYLGLYOXAL REDUCTASE-RELATED"/>
    <property type="match status" value="1"/>
</dbReference>
<dbReference type="InterPro" id="IPR036812">
    <property type="entry name" value="NAD(P)_OxRdtase_dom_sf"/>
</dbReference>
<dbReference type="Proteomes" id="UP000297527">
    <property type="component" value="Unassembled WGS sequence"/>
</dbReference>
<keyword evidence="6" id="KW-1185">Reference proteome</keyword>
<gene>
    <name evidence="5" type="ORF">BCON_0052g00460</name>
</gene>
<dbReference type="OrthoDB" id="48988at2759"/>
<dbReference type="InterPro" id="IPR050523">
    <property type="entry name" value="AKR_Detox_Biosynth"/>
</dbReference>
<evidence type="ECO:0000256" key="2">
    <source>
        <dbReference type="ARBA" id="ARBA00023002"/>
    </source>
</evidence>
<feature type="domain" description="NADP-dependent oxidoreductase" evidence="4">
    <location>
        <begin position="31"/>
        <end position="87"/>
    </location>
</feature>
<evidence type="ECO:0000256" key="1">
    <source>
        <dbReference type="ARBA" id="ARBA00022857"/>
    </source>
</evidence>
<keyword evidence="2" id="KW-0560">Oxidoreductase</keyword>
<keyword evidence="1" id="KW-0521">NADP</keyword>
<proteinExistence type="inferred from homology"/>
<reference evidence="5 6" key="1">
    <citation type="submission" date="2017-12" db="EMBL/GenBank/DDBJ databases">
        <title>Comparative genomics of Botrytis spp.</title>
        <authorList>
            <person name="Valero-Jimenez C.A."/>
            <person name="Tapia P."/>
            <person name="Veloso J."/>
            <person name="Silva-Moreno E."/>
            <person name="Staats M."/>
            <person name="Valdes J.H."/>
            <person name="Van Kan J.A.L."/>
        </authorList>
    </citation>
    <scope>NUCLEOTIDE SEQUENCE [LARGE SCALE GENOMIC DNA]</scope>
    <source>
        <strain evidence="5 6">MUCL11595</strain>
    </source>
</reference>
<dbReference type="Pfam" id="PF00248">
    <property type="entry name" value="Aldo_ket_red"/>
    <property type="match status" value="1"/>
</dbReference>
<accession>A0A4Z1IAS1</accession>
<evidence type="ECO:0000313" key="6">
    <source>
        <dbReference type="Proteomes" id="UP000297527"/>
    </source>
</evidence>
<dbReference type="Gene3D" id="3.20.20.100">
    <property type="entry name" value="NADP-dependent oxidoreductase domain"/>
    <property type="match status" value="1"/>
</dbReference>
<comment type="caution">
    <text evidence="5">The sequence shown here is derived from an EMBL/GenBank/DDBJ whole genome shotgun (WGS) entry which is preliminary data.</text>
</comment>
<evidence type="ECO:0000313" key="5">
    <source>
        <dbReference type="EMBL" id="TGO58701.1"/>
    </source>
</evidence>
<dbReference type="InterPro" id="IPR023210">
    <property type="entry name" value="NADP_OxRdtase_dom"/>
</dbReference>
<evidence type="ECO:0000259" key="4">
    <source>
        <dbReference type="Pfam" id="PF00248"/>
    </source>
</evidence>
<dbReference type="PANTHER" id="PTHR43364:SF7">
    <property type="entry name" value="NADP-DEPENDENT OXIDOREDUCTASE DOMAIN-CONTAINING PROTEIN-RELATED"/>
    <property type="match status" value="1"/>
</dbReference>